<name>A0A835E260_9POAL</name>
<dbReference type="Proteomes" id="UP000636709">
    <property type="component" value="Unassembled WGS sequence"/>
</dbReference>
<comment type="caution">
    <text evidence="1">The sequence shown here is derived from an EMBL/GenBank/DDBJ whole genome shotgun (WGS) entry which is preliminary data.</text>
</comment>
<organism evidence="1 2">
    <name type="scientific">Digitaria exilis</name>
    <dbReference type="NCBI Taxonomy" id="1010633"/>
    <lineage>
        <taxon>Eukaryota</taxon>
        <taxon>Viridiplantae</taxon>
        <taxon>Streptophyta</taxon>
        <taxon>Embryophyta</taxon>
        <taxon>Tracheophyta</taxon>
        <taxon>Spermatophyta</taxon>
        <taxon>Magnoliopsida</taxon>
        <taxon>Liliopsida</taxon>
        <taxon>Poales</taxon>
        <taxon>Poaceae</taxon>
        <taxon>PACMAD clade</taxon>
        <taxon>Panicoideae</taxon>
        <taxon>Panicodae</taxon>
        <taxon>Paniceae</taxon>
        <taxon>Anthephorinae</taxon>
        <taxon>Digitaria</taxon>
    </lineage>
</organism>
<protein>
    <submittedName>
        <fullName evidence="1">Uncharacterized protein</fullName>
    </submittedName>
</protein>
<dbReference type="EMBL" id="JACEFO010002354">
    <property type="protein sequence ID" value="KAF8664102.1"/>
    <property type="molecule type" value="Genomic_DNA"/>
</dbReference>
<dbReference type="AlphaFoldDB" id="A0A835E260"/>
<gene>
    <name evidence="1" type="ORF">HU200_055013</name>
</gene>
<sequence>MASPATLPELQSTPRCHSYFQVPFSHPLQLPSWLTIPRIPLALANDSVSTKLISAHFPSVSVFSVQACIHRLLRSGVGAGLSRTFQPVYAVESGEFKF</sequence>
<accession>A0A835E260</accession>
<evidence type="ECO:0000313" key="2">
    <source>
        <dbReference type="Proteomes" id="UP000636709"/>
    </source>
</evidence>
<keyword evidence="2" id="KW-1185">Reference proteome</keyword>
<reference evidence="1" key="1">
    <citation type="submission" date="2020-07" db="EMBL/GenBank/DDBJ databases">
        <title>Genome sequence and genetic diversity analysis of an under-domesticated orphan crop, white fonio (Digitaria exilis).</title>
        <authorList>
            <person name="Bennetzen J.L."/>
            <person name="Chen S."/>
            <person name="Ma X."/>
            <person name="Wang X."/>
            <person name="Yssel A.E.J."/>
            <person name="Chaluvadi S.R."/>
            <person name="Johnson M."/>
            <person name="Gangashetty P."/>
            <person name="Hamidou F."/>
            <person name="Sanogo M.D."/>
            <person name="Zwaenepoel A."/>
            <person name="Wallace J."/>
            <person name="Van De Peer Y."/>
            <person name="Van Deynze A."/>
        </authorList>
    </citation>
    <scope>NUCLEOTIDE SEQUENCE</scope>
    <source>
        <tissue evidence="1">Leaves</tissue>
    </source>
</reference>
<evidence type="ECO:0000313" key="1">
    <source>
        <dbReference type="EMBL" id="KAF8664102.1"/>
    </source>
</evidence>
<proteinExistence type="predicted"/>